<dbReference type="EMBL" id="JXTB01000063">
    <property type="protein sequence ID" value="PON68414.1"/>
    <property type="molecule type" value="Genomic_DNA"/>
</dbReference>
<evidence type="ECO:0000313" key="2">
    <source>
        <dbReference type="Proteomes" id="UP000237105"/>
    </source>
</evidence>
<accession>A0A2P5D530</accession>
<dbReference type="Proteomes" id="UP000237105">
    <property type="component" value="Unassembled WGS sequence"/>
</dbReference>
<evidence type="ECO:0000313" key="1">
    <source>
        <dbReference type="EMBL" id="PON68414.1"/>
    </source>
</evidence>
<proteinExistence type="predicted"/>
<reference evidence="2" key="1">
    <citation type="submission" date="2016-06" db="EMBL/GenBank/DDBJ databases">
        <title>Parallel loss of symbiosis genes in relatives of nitrogen-fixing non-legume Parasponia.</title>
        <authorList>
            <person name="Van Velzen R."/>
            <person name="Holmer R."/>
            <person name="Bu F."/>
            <person name="Rutten L."/>
            <person name="Van Zeijl A."/>
            <person name="Liu W."/>
            <person name="Santuari L."/>
            <person name="Cao Q."/>
            <person name="Sharma T."/>
            <person name="Shen D."/>
            <person name="Roswanjaya Y."/>
            <person name="Wardhani T."/>
            <person name="Kalhor M.S."/>
            <person name="Jansen J."/>
            <person name="Van den Hoogen J."/>
            <person name="Gungor B."/>
            <person name="Hartog M."/>
            <person name="Hontelez J."/>
            <person name="Verver J."/>
            <person name="Yang W.-C."/>
            <person name="Schijlen E."/>
            <person name="Repin R."/>
            <person name="Schilthuizen M."/>
            <person name="Schranz E."/>
            <person name="Heidstra R."/>
            <person name="Miyata K."/>
            <person name="Fedorova E."/>
            <person name="Kohlen W."/>
            <person name="Bisseling T."/>
            <person name="Smit S."/>
            <person name="Geurts R."/>
        </authorList>
    </citation>
    <scope>NUCLEOTIDE SEQUENCE [LARGE SCALE GENOMIC DNA]</scope>
    <source>
        <strain evidence="2">cv. WU1-14</strain>
    </source>
</reference>
<dbReference type="AlphaFoldDB" id="A0A2P5D530"/>
<protein>
    <submittedName>
        <fullName evidence="1">Uncharacterized protein</fullName>
    </submittedName>
</protein>
<keyword evidence="2" id="KW-1185">Reference proteome</keyword>
<comment type="caution">
    <text evidence="1">The sequence shown here is derived from an EMBL/GenBank/DDBJ whole genome shotgun (WGS) entry which is preliminary data.</text>
</comment>
<name>A0A2P5D530_PARAD</name>
<organism evidence="1 2">
    <name type="scientific">Parasponia andersonii</name>
    <name type="common">Sponia andersonii</name>
    <dbReference type="NCBI Taxonomy" id="3476"/>
    <lineage>
        <taxon>Eukaryota</taxon>
        <taxon>Viridiplantae</taxon>
        <taxon>Streptophyta</taxon>
        <taxon>Embryophyta</taxon>
        <taxon>Tracheophyta</taxon>
        <taxon>Spermatophyta</taxon>
        <taxon>Magnoliopsida</taxon>
        <taxon>eudicotyledons</taxon>
        <taxon>Gunneridae</taxon>
        <taxon>Pentapetalae</taxon>
        <taxon>rosids</taxon>
        <taxon>fabids</taxon>
        <taxon>Rosales</taxon>
        <taxon>Cannabaceae</taxon>
        <taxon>Parasponia</taxon>
    </lineage>
</organism>
<gene>
    <name evidence="1" type="ORF">PanWU01x14_095660</name>
</gene>
<sequence length="150" mass="16911">MYDHIPSLDEQLINFQNKTKEEVTFYRSHIASLGSQYEFTSKYISDLEAYIGDKTTNLEPNLVCAQNNLRAAYQLEISVFLALEKVSSLYLYSLIKLVLLSLLDPSLFTRYQVGDHLGSILKVVPLLGSILIEMKSASKEQGPDCLLMAI</sequence>